<dbReference type="RefSeq" id="XP_022309916.1">
    <property type="nucleotide sequence ID" value="XM_022454208.1"/>
</dbReference>
<name>A0A8B8C4R0_CRAVI</name>
<dbReference type="Proteomes" id="UP000694844">
    <property type="component" value="Chromosome 1"/>
</dbReference>
<dbReference type="KEGG" id="cvn:111115456"/>
<dbReference type="AlphaFoldDB" id="A0A8B8C4R0"/>
<organism evidence="2 3">
    <name type="scientific">Crassostrea virginica</name>
    <name type="common">Eastern oyster</name>
    <dbReference type="NCBI Taxonomy" id="6565"/>
    <lineage>
        <taxon>Eukaryota</taxon>
        <taxon>Metazoa</taxon>
        <taxon>Spiralia</taxon>
        <taxon>Lophotrochozoa</taxon>
        <taxon>Mollusca</taxon>
        <taxon>Bivalvia</taxon>
        <taxon>Autobranchia</taxon>
        <taxon>Pteriomorphia</taxon>
        <taxon>Ostreida</taxon>
        <taxon>Ostreoidea</taxon>
        <taxon>Ostreidae</taxon>
        <taxon>Crassostrea</taxon>
    </lineage>
</organism>
<evidence type="ECO:0000313" key="2">
    <source>
        <dbReference type="Proteomes" id="UP000694844"/>
    </source>
</evidence>
<proteinExistence type="predicted"/>
<accession>A0A8B8C4R0</accession>
<keyword evidence="2" id="KW-1185">Reference proteome</keyword>
<evidence type="ECO:0000313" key="3">
    <source>
        <dbReference type="RefSeq" id="XP_022309916.1"/>
    </source>
</evidence>
<dbReference type="OrthoDB" id="6199254at2759"/>
<keyword evidence="1" id="KW-0732">Signal</keyword>
<reference evidence="2" key="1">
    <citation type="submission" date="2024-06" db="UniProtKB">
        <authorList>
            <consortium name="RefSeq"/>
        </authorList>
    </citation>
    <scope>NUCLEOTIDE SEQUENCE [LARGE SCALE GENOMIC DNA]</scope>
</reference>
<evidence type="ECO:0000256" key="1">
    <source>
        <dbReference type="SAM" id="SignalP"/>
    </source>
</evidence>
<gene>
    <name evidence="3" type="primary">LOC111115456</name>
</gene>
<feature type="signal peptide" evidence="1">
    <location>
        <begin position="1"/>
        <end position="19"/>
    </location>
</feature>
<sequence>MSVLALVFLSCTLVDVAFGLTDYAICNGNYCMTCTYCDHWCLPPLKMTCYNIVKRGGIQERSGGGGDGGGGGGRHGHADCFCQSESYCDGFYPCHDWNCPSPGLTSVCNPRNHSCTCVATAETCSGNDVTSCHVTCNAQEKLICDHGVCSCKPLDYCDHDNKHCANLVCRAGSYEVPFCYANRCQCGSIVDKCLGNDTNTCQHLHCDGQFLRKACINGECGCQLNPSCSTSSDCTENNTMIDFGHGTVLLCQSILNLHPSCYNGGCHCFPGVETNTSTIATTTPSPPTKSSTTKPIATTTTKTSTACSTSSDCTENNTMIDFGHGTAVLCKSLLNLHPYCSNGSCQCFPGVETSVLPTTTPSLPTTTTSTTKLIATTTTKTNAACVSESDCDNSNTFYELFSLRIPCPPGDAQCVNNSCFCNPFIKDTIAPQTAPTTTTTTTTTTKTTTTTTTTATATTGACSTSSDCTENNTMIDFGHGSVVLCKSVLNLHPYCYNGGCHCFPGVETSVLPTTTPSLPTTTTSTTKPIATTTTKTNAACVSESDCDHSNTFYELYSLKIPCPPGDAQCVNNSCFCNPFLKDTTAPQTAPTTTTTTTTTGASSRYCHQCGDLASNIPCDTRTIYLGNLQKCASGNFCMTDILQTSSEVSIYKRCVDELTCRNEWMAQTSDQDRCLRYAEGAVPGQYTCHYCCTTDGCNSNMVPEAKNFYTG</sequence>
<feature type="chain" id="PRO_5034244905" evidence="1">
    <location>
        <begin position="20"/>
        <end position="711"/>
    </location>
</feature>
<protein>
    <submittedName>
        <fullName evidence="3">Flocculation protein FLO11-like</fullName>
    </submittedName>
</protein>
<reference evidence="3" key="2">
    <citation type="submission" date="2025-08" db="UniProtKB">
        <authorList>
            <consortium name="RefSeq"/>
        </authorList>
    </citation>
    <scope>IDENTIFICATION</scope>
    <source>
        <tissue evidence="3">Whole sample</tissue>
    </source>
</reference>
<dbReference type="GeneID" id="111115456"/>